<evidence type="ECO:0000313" key="2">
    <source>
        <dbReference type="Proteomes" id="UP000242497"/>
    </source>
</evidence>
<name>A0A1M6U780_9FIRM</name>
<dbReference type="AlphaFoldDB" id="A0A1M6U780"/>
<dbReference type="RefSeq" id="WP_072890987.1">
    <property type="nucleotide sequence ID" value="NZ_FRAE01000124.1"/>
</dbReference>
<keyword evidence="1" id="KW-0378">Hydrolase</keyword>
<dbReference type="OrthoDB" id="400238at2"/>
<dbReference type="STRING" id="1123349.SAMN02744037_02747"/>
<protein>
    <submittedName>
        <fullName evidence="1">Bsp6I restriction endonuclease</fullName>
    </submittedName>
</protein>
<keyword evidence="1" id="KW-0540">Nuclease</keyword>
<dbReference type="GO" id="GO:0004519">
    <property type="term" value="F:endonuclease activity"/>
    <property type="evidence" value="ECO:0007669"/>
    <property type="project" value="UniProtKB-KW"/>
</dbReference>
<reference evidence="2" key="1">
    <citation type="submission" date="2016-11" db="EMBL/GenBank/DDBJ databases">
        <authorList>
            <person name="Varghese N."/>
            <person name="Submissions S."/>
        </authorList>
    </citation>
    <scope>NUCLEOTIDE SEQUENCE [LARGE SCALE GENOMIC DNA]</scope>
    <source>
        <strain evidence="2">DSM 15518</strain>
    </source>
</reference>
<gene>
    <name evidence="1" type="ORF">SAMN02744037_02747</name>
</gene>
<dbReference type="Pfam" id="PF09504">
    <property type="entry name" value="RE_Bsp6I"/>
    <property type="match status" value="1"/>
</dbReference>
<accession>A0A1M6U780</accession>
<proteinExistence type="predicted"/>
<keyword evidence="2" id="KW-1185">Reference proteome</keyword>
<keyword evidence="1" id="KW-0255">Endonuclease</keyword>
<dbReference type="InterPro" id="IPR019037">
    <property type="entry name" value="Restrct_endonuc_II_Bsp6I"/>
</dbReference>
<evidence type="ECO:0000313" key="1">
    <source>
        <dbReference type="EMBL" id="SHK65057.1"/>
    </source>
</evidence>
<sequence length="161" mass="18393">MIVNNMLLKLPEGDFYSEVLTFGNEDLTSLASIYKNWRNLCDELENIGARKVNLPEGLSESAFCLAKGMVRLTKSISGANTSFDAYDPNEERGNNRIQIKACSILPDLTSFGPKSEWDRIFFVDFYREGNWDGTFDVYEINTNDVYNHKVNATQTLREQQL</sequence>
<organism evidence="1 2">
    <name type="scientific">Tepidibacter formicigenes DSM 15518</name>
    <dbReference type="NCBI Taxonomy" id="1123349"/>
    <lineage>
        <taxon>Bacteria</taxon>
        <taxon>Bacillati</taxon>
        <taxon>Bacillota</taxon>
        <taxon>Clostridia</taxon>
        <taxon>Peptostreptococcales</taxon>
        <taxon>Peptostreptococcaceae</taxon>
        <taxon>Tepidibacter</taxon>
    </lineage>
</organism>
<dbReference type="EMBL" id="FRAE01000124">
    <property type="protein sequence ID" value="SHK65057.1"/>
    <property type="molecule type" value="Genomic_DNA"/>
</dbReference>
<dbReference type="Proteomes" id="UP000242497">
    <property type="component" value="Unassembled WGS sequence"/>
</dbReference>